<feature type="transmembrane region" description="Helical" evidence="1">
    <location>
        <begin position="29"/>
        <end position="52"/>
    </location>
</feature>
<keyword evidence="1" id="KW-0812">Transmembrane</keyword>
<keyword evidence="1" id="KW-0472">Membrane</keyword>
<dbReference type="GO" id="GO:0140359">
    <property type="term" value="F:ABC-type transporter activity"/>
    <property type="evidence" value="ECO:0007669"/>
    <property type="project" value="InterPro"/>
</dbReference>
<sequence length="394" mass="42357">MSGPVRLLASAWVVYGKELLDALRDRRTLLTVVLSSVAVGPVLLIVLSVLMADMEQRAEQREALVVGIEHAPQLRNFMERQTWRVRAAPADYEALLARSRLADAVLVVAPDFESRLARGEPPRLEIVVNGANPRSQASGNRLTRLIGGFASEQATLRLAMRGVSPLVADVLDVQPRDVSTARGRAAQLSAFVPILVLMAVLYGALPAALDSTAGERERGSLEPLLMTPPRPLALVLGKWAAVASVAMMVALLSSFGFLPAQWLLRSETLSAMFQYGWGEALMFLVLLLPLAAAVSAVLMAVAIRCRSVKEAQANATVIVLLVSVLPMVALFNDSGPQPWQLWVPALGQVTLMNRVLAAEAVPVADVAVPLLVCMVLAGLGLRDVARRLRRAAVR</sequence>
<comment type="caution">
    <text evidence="2">The sequence shown here is derived from an EMBL/GenBank/DDBJ whole genome shotgun (WGS) entry which is preliminary data.</text>
</comment>
<dbReference type="Proteomes" id="UP001336250">
    <property type="component" value="Unassembled WGS sequence"/>
</dbReference>
<dbReference type="RefSeq" id="WP_332292391.1">
    <property type="nucleotide sequence ID" value="NZ_JAZIBG010000049.1"/>
</dbReference>
<feature type="transmembrane region" description="Helical" evidence="1">
    <location>
        <begin position="360"/>
        <end position="381"/>
    </location>
</feature>
<evidence type="ECO:0000256" key="1">
    <source>
        <dbReference type="SAM" id="Phobius"/>
    </source>
</evidence>
<name>A0AAW9QME6_9BURK</name>
<dbReference type="AlphaFoldDB" id="A0AAW9QME6"/>
<proteinExistence type="predicted"/>
<evidence type="ECO:0000313" key="3">
    <source>
        <dbReference type="Proteomes" id="UP001336250"/>
    </source>
</evidence>
<dbReference type="EMBL" id="JAZIBG010000049">
    <property type="protein sequence ID" value="MEF7616797.1"/>
    <property type="molecule type" value="Genomic_DNA"/>
</dbReference>
<protein>
    <submittedName>
        <fullName evidence="2">ABC transporter permease subunit</fullName>
    </submittedName>
</protein>
<reference evidence="2 3" key="1">
    <citation type="submission" date="2024-02" db="EMBL/GenBank/DDBJ databases">
        <title>Genome sequence of Aquincola sp. MAHUQ-54.</title>
        <authorList>
            <person name="Huq M.A."/>
        </authorList>
    </citation>
    <scope>NUCLEOTIDE SEQUENCE [LARGE SCALE GENOMIC DNA]</scope>
    <source>
        <strain evidence="2 3">MAHUQ-54</strain>
    </source>
</reference>
<feature type="transmembrane region" description="Helical" evidence="1">
    <location>
        <begin position="280"/>
        <end position="301"/>
    </location>
</feature>
<dbReference type="PANTHER" id="PTHR43471">
    <property type="entry name" value="ABC TRANSPORTER PERMEASE"/>
    <property type="match status" value="1"/>
</dbReference>
<dbReference type="PANTHER" id="PTHR43471:SF3">
    <property type="entry name" value="ABC TRANSPORTER PERMEASE PROTEIN NATB"/>
    <property type="match status" value="1"/>
</dbReference>
<feature type="transmembrane region" description="Helical" evidence="1">
    <location>
        <begin position="313"/>
        <end position="331"/>
    </location>
</feature>
<dbReference type="GO" id="GO:0005886">
    <property type="term" value="C:plasma membrane"/>
    <property type="evidence" value="ECO:0007669"/>
    <property type="project" value="UniProtKB-SubCell"/>
</dbReference>
<dbReference type="Pfam" id="PF12679">
    <property type="entry name" value="ABC2_membrane_2"/>
    <property type="match status" value="1"/>
</dbReference>
<feature type="transmembrane region" description="Helical" evidence="1">
    <location>
        <begin position="239"/>
        <end position="260"/>
    </location>
</feature>
<gene>
    <name evidence="2" type="ORF">V4F39_22980</name>
</gene>
<keyword evidence="1" id="KW-1133">Transmembrane helix</keyword>
<evidence type="ECO:0000313" key="2">
    <source>
        <dbReference type="EMBL" id="MEF7616797.1"/>
    </source>
</evidence>
<organism evidence="2 3">
    <name type="scientific">Aquincola agrisoli</name>
    <dbReference type="NCBI Taxonomy" id="3119538"/>
    <lineage>
        <taxon>Bacteria</taxon>
        <taxon>Pseudomonadati</taxon>
        <taxon>Pseudomonadota</taxon>
        <taxon>Betaproteobacteria</taxon>
        <taxon>Burkholderiales</taxon>
        <taxon>Sphaerotilaceae</taxon>
        <taxon>Aquincola</taxon>
    </lineage>
</organism>
<keyword evidence="3" id="KW-1185">Reference proteome</keyword>
<accession>A0AAW9QME6</accession>